<evidence type="ECO:0000256" key="11">
    <source>
        <dbReference type="SAM" id="Phobius"/>
    </source>
</evidence>
<protein>
    <recommendedName>
        <fullName evidence="3">dolichol kinase</fullName>
        <ecNumber evidence="3">2.7.1.108</ecNumber>
    </recommendedName>
</protein>
<evidence type="ECO:0000256" key="3">
    <source>
        <dbReference type="ARBA" id="ARBA00012132"/>
    </source>
</evidence>
<keyword evidence="7" id="KW-0256">Endoplasmic reticulum</keyword>
<feature type="region of interest" description="Disordered" evidence="10">
    <location>
        <begin position="153"/>
        <end position="183"/>
    </location>
</feature>
<feature type="transmembrane region" description="Helical" evidence="11">
    <location>
        <begin position="939"/>
        <end position="958"/>
    </location>
</feature>
<comment type="subcellular location">
    <subcellularLocation>
        <location evidence="1">Endoplasmic reticulum membrane</location>
        <topology evidence="1">Multi-pass membrane protein</topology>
    </subcellularLocation>
</comment>
<sequence length="1088" mass="115032">MATAIGDHDGADHSRIESIHDSNDHPPDETTLLLPSAALNQPAPDQSSGDVPNPGPSVLRPLARSPHPYHRNNNYLIASARTTPPASTDSGTEADDEHFLKGLPAPRAKPHKGLRGVDESLSGVSTPRWPSSSPALRPRRVLGDDAAITATTGVSNGTVAGTASAAADSGGDERRQSRQRRRRRELVRRVTELLLLLVQAGLVANHPGARPQIGLWRRELGTTAGIVGGLVVLYPLRRLILRWARHRQQRTSPSTLQTHTTTTTTPTTSLGLPVVCDPAPLVYPLALPLFVALLVATPTLPAAPLLNLVLALCTLPATLVPRIPGLHWALSCLPMAVAQNTLSADKRAAMAFVSTTPPFTLLAPETATLLYPLHHTLCQLLQDLATTSLLPAERQLLAVALTNLLVLAASPQAVILQAVLWGGGVGLLLTSTGVVRGGITLARVPRWRFRKVEISEKETSTVSSSSSSASSSSSLSAMTVVVLSWLSAGLRSMGAVLKAPRRARLEMMFGAGDRKQDDWVYRQDASRHASNPQDGPPPADLAVFAAESDSDVARLRTCRWKQPKRVQQGASLVAAQPHDTPDQPVKEAPWTVSSTVGVQEFPPRPAFASDELSAPLRTEHAPRNADCTFAAAQTAHSHTQHTHTPSGRPKRAASARVRALFSLTHAQAVRRTWLYAACLYGAIFTVLLGPVRAYVAAYALHGHEPVGWALGYLLGDLPGFRLEVVKAQLEYWVCLPRRAAASDAHACCSAGWMEHIRQAGLGPASTRLVLGAYWVAVLAFGLSIVVRLGSSSSSSSNDGGGDGGGSGGVAIDTRRKVFHLTMVAVLLPATYVDPAYAALALALVLAVFLLLDLVRASQLPPLSRPLAAFLAPYVDGRDLRGPVVVSHMFLLVGCAVPLWLDLAALPRSGTGRGVGDRINNSDNDSADCSRGWDLSTRDVGMVAGVVCVGLGDAAASLVGRRWGRHKWRWGGGKSLEGSAAFAAAVVTGLVAARVWLRVGGWATTTTTVAAGAATSTAATHQTTPPTTTTTTSSLARAGTLLWAETGQTVPRFGLCASLASLTEAVLTGGNDNVVVPVLLWTCVKSFEL</sequence>
<evidence type="ECO:0000313" key="13">
    <source>
        <dbReference type="Proteomes" id="UP000076874"/>
    </source>
</evidence>
<proteinExistence type="inferred from homology"/>
<keyword evidence="4 12" id="KW-0808">Transferase</keyword>
<evidence type="ECO:0000256" key="6">
    <source>
        <dbReference type="ARBA" id="ARBA00022777"/>
    </source>
</evidence>
<dbReference type="PANTHER" id="PTHR13205">
    <property type="entry name" value="TRANSMEMBRANE PROTEIN 15-RELATED"/>
    <property type="match status" value="1"/>
</dbReference>
<feature type="transmembrane region" description="Helical" evidence="11">
    <location>
        <begin position="768"/>
        <end position="788"/>
    </location>
</feature>
<keyword evidence="5 11" id="KW-0812">Transmembrane</keyword>
<evidence type="ECO:0000256" key="10">
    <source>
        <dbReference type="SAM" id="MobiDB-lite"/>
    </source>
</evidence>
<dbReference type="InterPro" id="IPR032974">
    <property type="entry name" value="Polypren_kinase"/>
</dbReference>
<name>A0A167MFH2_9HYPO</name>
<dbReference type="PANTHER" id="PTHR13205:SF15">
    <property type="entry name" value="DOLICHOL KINASE"/>
    <property type="match status" value="1"/>
</dbReference>
<feature type="compositionally biased region" description="Polar residues" evidence="10">
    <location>
        <begin position="71"/>
        <end position="91"/>
    </location>
</feature>
<evidence type="ECO:0000313" key="12">
    <source>
        <dbReference type="EMBL" id="OAA54286.1"/>
    </source>
</evidence>
<dbReference type="GO" id="GO:0043048">
    <property type="term" value="P:dolichyl monophosphate biosynthetic process"/>
    <property type="evidence" value="ECO:0007669"/>
    <property type="project" value="TreeGrafter"/>
</dbReference>
<comment type="similarity">
    <text evidence="2">Belongs to the polyprenol kinase family.</text>
</comment>
<feature type="compositionally biased region" description="Polar residues" evidence="10">
    <location>
        <begin position="122"/>
        <end position="134"/>
    </location>
</feature>
<dbReference type="STRING" id="1081102.A0A167MFH2"/>
<keyword evidence="8 11" id="KW-1133">Transmembrane helix</keyword>
<evidence type="ECO:0000256" key="2">
    <source>
        <dbReference type="ARBA" id="ARBA00010794"/>
    </source>
</evidence>
<dbReference type="GO" id="GO:0004168">
    <property type="term" value="F:dolichol kinase activity"/>
    <property type="evidence" value="ECO:0007669"/>
    <property type="project" value="UniProtKB-EC"/>
</dbReference>
<feature type="compositionally biased region" description="Basic and acidic residues" evidence="10">
    <location>
        <begin position="1"/>
        <end position="28"/>
    </location>
</feature>
<dbReference type="EC" id="2.7.1.108" evidence="3"/>
<feature type="transmembrane region" description="Helical" evidence="11">
    <location>
        <begin position="835"/>
        <end position="854"/>
    </location>
</feature>
<evidence type="ECO:0000256" key="1">
    <source>
        <dbReference type="ARBA" id="ARBA00004477"/>
    </source>
</evidence>
<dbReference type="GO" id="GO:0005789">
    <property type="term" value="C:endoplasmic reticulum membrane"/>
    <property type="evidence" value="ECO:0007669"/>
    <property type="project" value="UniProtKB-SubCell"/>
</dbReference>
<keyword evidence="12" id="KW-0548">Nucleotidyltransferase</keyword>
<evidence type="ECO:0000256" key="4">
    <source>
        <dbReference type="ARBA" id="ARBA00022679"/>
    </source>
</evidence>
<evidence type="ECO:0000256" key="5">
    <source>
        <dbReference type="ARBA" id="ARBA00022692"/>
    </source>
</evidence>
<keyword evidence="6" id="KW-0418">Kinase</keyword>
<feature type="transmembrane region" description="Helical" evidence="11">
    <location>
        <begin position="883"/>
        <end position="900"/>
    </location>
</feature>
<comment type="caution">
    <text evidence="12">The sequence shown here is derived from an EMBL/GenBank/DDBJ whole genome shotgun (WGS) entry which is preliminary data.</text>
</comment>
<gene>
    <name evidence="12" type="ORF">SPI_08905</name>
</gene>
<evidence type="ECO:0000256" key="7">
    <source>
        <dbReference type="ARBA" id="ARBA00022824"/>
    </source>
</evidence>
<dbReference type="Proteomes" id="UP000076874">
    <property type="component" value="Unassembled WGS sequence"/>
</dbReference>
<dbReference type="EMBL" id="AZHD01000024">
    <property type="protein sequence ID" value="OAA54286.1"/>
    <property type="molecule type" value="Genomic_DNA"/>
</dbReference>
<evidence type="ECO:0000256" key="8">
    <source>
        <dbReference type="ARBA" id="ARBA00022989"/>
    </source>
</evidence>
<evidence type="ECO:0000256" key="9">
    <source>
        <dbReference type="ARBA" id="ARBA00023136"/>
    </source>
</evidence>
<keyword evidence="13" id="KW-1185">Reference proteome</keyword>
<dbReference type="AlphaFoldDB" id="A0A167MFH2"/>
<dbReference type="GO" id="GO:0016779">
    <property type="term" value="F:nucleotidyltransferase activity"/>
    <property type="evidence" value="ECO:0007669"/>
    <property type="project" value="UniProtKB-KW"/>
</dbReference>
<accession>A0A167MFH2</accession>
<reference evidence="12 13" key="1">
    <citation type="journal article" date="2016" name="Genome Biol. Evol.">
        <title>Divergent and convergent evolution of fungal pathogenicity.</title>
        <authorList>
            <person name="Shang Y."/>
            <person name="Xiao G."/>
            <person name="Zheng P."/>
            <person name="Cen K."/>
            <person name="Zhan S."/>
            <person name="Wang C."/>
        </authorList>
    </citation>
    <scope>NUCLEOTIDE SEQUENCE [LARGE SCALE GENOMIC DNA]</scope>
    <source>
        <strain evidence="12 13">RCEF 264</strain>
    </source>
</reference>
<feature type="region of interest" description="Disordered" evidence="10">
    <location>
        <begin position="1"/>
        <end position="140"/>
    </location>
</feature>
<dbReference type="OrthoDB" id="377083at2759"/>
<feature type="compositionally biased region" description="Low complexity" evidence="10">
    <location>
        <begin position="157"/>
        <end position="169"/>
    </location>
</feature>
<organism evidence="12 13">
    <name type="scientific">Niveomyces insectorum RCEF 264</name>
    <dbReference type="NCBI Taxonomy" id="1081102"/>
    <lineage>
        <taxon>Eukaryota</taxon>
        <taxon>Fungi</taxon>
        <taxon>Dikarya</taxon>
        <taxon>Ascomycota</taxon>
        <taxon>Pezizomycotina</taxon>
        <taxon>Sordariomycetes</taxon>
        <taxon>Hypocreomycetidae</taxon>
        <taxon>Hypocreales</taxon>
        <taxon>Cordycipitaceae</taxon>
        <taxon>Niveomyces</taxon>
    </lineage>
</organism>
<keyword evidence="9 11" id="KW-0472">Membrane</keyword>